<dbReference type="EMBL" id="JARRAG010000001">
    <property type="protein sequence ID" value="MDG3003638.1"/>
    <property type="molecule type" value="Genomic_DNA"/>
</dbReference>
<evidence type="ECO:0008006" key="4">
    <source>
        <dbReference type="Google" id="ProtNLM"/>
    </source>
</evidence>
<proteinExistence type="predicted"/>
<dbReference type="Proteomes" id="UP001216907">
    <property type="component" value="Unassembled WGS sequence"/>
</dbReference>
<dbReference type="RefSeq" id="WP_277859988.1">
    <property type="nucleotide sequence ID" value="NZ_JARRAG010000001.1"/>
</dbReference>
<protein>
    <recommendedName>
        <fullName evidence="4">Bacterial EndoU nuclease domain-containing protein</fullName>
    </recommendedName>
</protein>
<evidence type="ECO:0000313" key="2">
    <source>
        <dbReference type="EMBL" id="MDG3003638.1"/>
    </source>
</evidence>
<keyword evidence="3" id="KW-1185">Reference proteome</keyword>
<accession>A0ABT6F7T2</accession>
<evidence type="ECO:0000256" key="1">
    <source>
        <dbReference type="SAM" id="MobiDB-lite"/>
    </source>
</evidence>
<comment type="caution">
    <text evidence="2">The sequence shown here is derived from an EMBL/GenBank/DDBJ whole genome shotgun (WGS) entry which is preliminary data.</text>
</comment>
<name>A0ABT6F7T2_9BACT</name>
<organism evidence="2 3">
    <name type="scientific">Paludisphaera mucosa</name>
    <dbReference type="NCBI Taxonomy" id="3030827"/>
    <lineage>
        <taxon>Bacteria</taxon>
        <taxon>Pseudomonadati</taxon>
        <taxon>Planctomycetota</taxon>
        <taxon>Planctomycetia</taxon>
        <taxon>Isosphaerales</taxon>
        <taxon>Isosphaeraceae</taxon>
        <taxon>Paludisphaera</taxon>
    </lineage>
</organism>
<evidence type="ECO:0000313" key="3">
    <source>
        <dbReference type="Proteomes" id="UP001216907"/>
    </source>
</evidence>
<reference evidence="2 3" key="1">
    <citation type="submission" date="2023-03" db="EMBL/GenBank/DDBJ databases">
        <title>Paludisphaera mucosa sp. nov. a novel planctomycete from northern fen.</title>
        <authorList>
            <person name="Ivanova A."/>
        </authorList>
    </citation>
    <scope>NUCLEOTIDE SEQUENCE [LARGE SCALE GENOMIC DNA]</scope>
    <source>
        <strain evidence="2 3">Pla2</strain>
    </source>
</reference>
<sequence length="243" mass="27610">MSEERGKPFTEQEEEEHRDKDQRNRHTGDARRERLEPESLEYLDSDWAGRMILAQYLRGGGRKVDVRDDPSWTSYMTRSDMLRGVVWTQVLEAARDLARRAKMGRSATARRFHAEVENGEGIIGYQYLHGTNKDAGDFLIVGFGEVSRYQGPQIARSGHPFMPPKSLPPGGGIRVDFELTYVWNDVIDPNNRYITDKIKSAVATAISWNKAKSYQISIGWRNTCTVWLPTNGGQLVTGGYPEK</sequence>
<feature type="region of interest" description="Disordered" evidence="1">
    <location>
        <begin position="1"/>
        <end position="36"/>
    </location>
</feature>
<gene>
    <name evidence="2" type="ORF">PZE19_07650</name>
</gene>